<comment type="caution">
    <text evidence="1">The sequence shown here is derived from an EMBL/GenBank/DDBJ whole genome shotgun (WGS) entry which is preliminary data.</text>
</comment>
<proteinExistence type="predicted"/>
<dbReference type="EMBL" id="CM042886">
    <property type="protein sequence ID" value="KAI4339188.1"/>
    <property type="molecule type" value="Genomic_DNA"/>
</dbReference>
<reference evidence="2" key="1">
    <citation type="journal article" date="2023" name="Front. Plant Sci.">
        <title>Chromosomal-level genome assembly of Melastoma candidum provides insights into trichome evolution.</title>
        <authorList>
            <person name="Zhong Y."/>
            <person name="Wu W."/>
            <person name="Sun C."/>
            <person name="Zou P."/>
            <person name="Liu Y."/>
            <person name="Dai S."/>
            <person name="Zhou R."/>
        </authorList>
    </citation>
    <scope>NUCLEOTIDE SEQUENCE [LARGE SCALE GENOMIC DNA]</scope>
</reference>
<name>A0ACB9NRT4_9MYRT</name>
<organism evidence="1 2">
    <name type="scientific">Melastoma candidum</name>
    <dbReference type="NCBI Taxonomy" id="119954"/>
    <lineage>
        <taxon>Eukaryota</taxon>
        <taxon>Viridiplantae</taxon>
        <taxon>Streptophyta</taxon>
        <taxon>Embryophyta</taxon>
        <taxon>Tracheophyta</taxon>
        <taxon>Spermatophyta</taxon>
        <taxon>Magnoliopsida</taxon>
        <taxon>eudicotyledons</taxon>
        <taxon>Gunneridae</taxon>
        <taxon>Pentapetalae</taxon>
        <taxon>rosids</taxon>
        <taxon>malvids</taxon>
        <taxon>Myrtales</taxon>
        <taxon>Melastomataceae</taxon>
        <taxon>Melastomatoideae</taxon>
        <taxon>Melastomateae</taxon>
        <taxon>Melastoma</taxon>
    </lineage>
</organism>
<gene>
    <name evidence="1" type="ORF">MLD38_024152</name>
</gene>
<sequence length="135" mass="16011">MGELDTEPVVEEMKLKYKNEEVEDRTSELCSLRDEYLRDANWHPFKNIEQNNGTYRRMINEEGEKLRNLKNELNDKVYQAVATALMEITELNLSGGYITVELWNYREKRKALLKEGLKYLLKIWNLDMPRGTILP</sequence>
<evidence type="ECO:0000313" key="1">
    <source>
        <dbReference type="EMBL" id="KAI4339188.1"/>
    </source>
</evidence>
<dbReference type="Proteomes" id="UP001057402">
    <property type="component" value="Chromosome 7"/>
</dbReference>
<protein>
    <submittedName>
        <fullName evidence="1">Uncharacterized protein</fullName>
    </submittedName>
</protein>
<accession>A0ACB9NRT4</accession>
<keyword evidence="2" id="KW-1185">Reference proteome</keyword>
<evidence type="ECO:0000313" key="2">
    <source>
        <dbReference type="Proteomes" id="UP001057402"/>
    </source>
</evidence>